<dbReference type="PROSITE" id="PS51996">
    <property type="entry name" value="TR_MART"/>
    <property type="match status" value="1"/>
</dbReference>
<name>A0A821F3G7_9BILA</name>
<dbReference type="PANTHER" id="PTHR46060">
    <property type="entry name" value="MARINER MOS1 TRANSPOSASE-LIKE PROTEIN"/>
    <property type="match status" value="1"/>
</dbReference>
<dbReference type="Gene3D" id="3.90.176.10">
    <property type="entry name" value="Toxin ADP-ribosyltransferase, Chain A, domain 1"/>
    <property type="match status" value="1"/>
</dbReference>
<dbReference type="Proteomes" id="UP000663862">
    <property type="component" value="Unassembled WGS sequence"/>
</dbReference>
<keyword evidence="3 6" id="KW-0808">Transferase</keyword>
<dbReference type="AlphaFoldDB" id="A0A821F3G7"/>
<keyword evidence="6" id="KW-0520">NAD</keyword>
<evidence type="ECO:0000256" key="4">
    <source>
        <dbReference type="ARBA" id="ARBA00022695"/>
    </source>
</evidence>
<dbReference type="EC" id="2.4.2.31" evidence="6"/>
<evidence type="ECO:0000256" key="5">
    <source>
        <dbReference type="ARBA" id="ARBA00047597"/>
    </source>
</evidence>
<comment type="catalytic activity">
    <reaction evidence="5 6">
        <text>L-arginyl-[protein] + NAD(+) = N(omega)-(ADP-D-ribosyl)-L-arginyl-[protein] + nicotinamide + H(+)</text>
        <dbReference type="Rhea" id="RHEA:19149"/>
        <dbReference type="Rhea" id="RHEA-COMP:10532"/>
        <dbReference type="Rhea" id="RHEA-COMP:15087"/>
        <dbReference type="ChEBI" id="CHEBI:15378"/>
        <dbReference type="ChEBI" id="CHEBI:17154"/>
        <dbReference type="ChEBI" id="CHEBI:29965"/>
        <dbReference type="ChEBI" id="CHEBI:57540"/>
        <dbReference type="ChEBI" id="CHEBI:142554"/>
        <dbReference type="EC" id="2.4.2.31"/>
    </reaction>
</comment>
<dbReference type="SUPFAM" id="SSF56399">
    <property type="entry name" value="ADP-ribosylation"/>
    <property type="match status" value="1"/>
</dbReference>
<evidence type="ECO:0000313" key="8">
    <source>
        <dbReference type="Proteomes" id="UP000663862"/>
    </source>
</evidence>
<dbReference type="Pfam" id="PF01129">
    <property type="entry name" value="ART"/>
    <property type="match status" value="1"/>
</dbReference>
<comment type="caution">
    <text evidence="7">The sequence shown here is derived from an EMBL/GenBank/DDBJ whole genome shotgun (WGS) entry which is preliminary data.</text>
</comment>
<dbReference type="EMBL" id="CAJOBQ010004822">
    <property type="protein sequence ID" value="CAF4644653.1"/>
    <property type="molecule type" value="Genomic_DNA"/>
</dbReference>
<organism evidence="7 8">
    <name type="scientific">Rotaria socialis</name>
    <dbReference type="NCBI Taxonomy" id="392032"/>
    <lineage>
        <taxon>Eukaryota</taxon>
        <taxon>Metazoa</taxon>
        <taxon>Spiralia</taxon>
        <taxon>Gnathifera</taxon>
        <taxon>Rotifera</taxon>
        <taxon>Eurotatoria</taxon>
        <taxon>Bdelloidea</taxon>
        <taxon>Philodinida</taxon>
        <taxon>Philodinidae</taxon>
        <taxon>Rotaria</taxon>
    </lineage>
</organism>
<evidence type="ECO:0000256" key="2">
    <source>
        <dbReference type="ARBA" id="ARBA00022676"/>
    </source>
</evidence>
<dbReference type="InterPro" id="IPR000768">
    <property type="entry name" value="ART"/>
</dbReference>
<dbReference type="InterPro" id="IPR052709">
    <property type="entry name" value="Transposase-MT_Hybrid"/>
</dbReference>
<proteinExistence type="inferred from homology"/>
<dbReference type="PANTHER" id="PTHR46060:SF1">
    <property type="entry name" value="MARINER MOS1 TRANSPOSASE-LIKE PROTEIN"/>
    <property type="match status" value="1"/>
</dbReference>
<dbReference type="GO" id="GO:0106274">
    <property type="term" value="F:NAD+-protein-arginine ADP-ribosyltransferase activity"/>
    <property type="evidence" value="ECO:0007669"/>
    <property type="project" value="UniProtKB-EC"/>
</dbReference>
<comment type="similarity">
    <text evidence="1 6">Belongs to the Arg-specific ADP-ribosyltransferase family.</text>
</comment>
<evidence type="ECO:0000256" key="1">
    <source>
        <dbReference type="ARBA" id="ARBA00009558"/>
    </source>
</evidence>
<keyword evidence="6" id="KW-0521">NADP</keyword>
<evidence type="ECO:0000313" key="7">
    <source>
        <dbReference type="EMBL" id="CAF4644653.1"/>
    </source>
</evidence>
<reference evidence="7" key="1">
    <citation type="submission" date="2021-02" db="EMBL/GenBank/DDBJ databases">
        <authorList>
            <person name="Nowell W R."/>
        </authorList>
    </citation>
    <scope>NUCLEOTIDE SEQUENCE</scope>
</reference>
<dbReference type="GO" id="GO:0016779">
    <property type="term" value="F:nucleotidyltransferase activity"/>
    <property type="evidence" value="ECO:0007669"/>
    <property type="project" value="UniProtKB-KW"/>
</dbReference>
<feature type="non-terminal residue" evidence="7">
    <location>
        <position position="1"/>
    </location>
</feature>
<evidence type="ECO:0000256" key="3">
    <source>
        <dbReference type="ARBA" id="ARBA00022679"/>
    </source>
</evidence>
<sequence length="547" mass="63165">MGSAPSHTNLAPPTPRAPRISEQQRYWNHEHNRQFDNRERNIGHHRNYEKNPRYIMNIRDEPQQMLRPIAGYEKRPLVSLEEACEPLNAYVSDLPRHVWIAKQNSQHPADGLSSDESASIHLYTMEWSDSLYSVLNKTLRDVDRRVLAPWFLYLKLLITALFKLPSLRTVVWRGVPEDLSHQYAVGDHKVWWSFSSCTSSMNILENPMYLGNRGTRTLFSIEAYHGKMIKNHSFYKKEDEVLLLPGTYFEVTNNFNSGNNLHIIQIKQKRPPHTLLERPFQTQEATSFKSILPVAKQSQGIQYAAPPAQYVSQPNYQVLRSDGVKQILFSNIPGAGRGSGNIPPGYEGLDWEDFQYIEESYAQSFMVSAWKDLFKYSRYIIHNVSGKKKMYICSSKPNETFTIKSMDATVVDRDNSQWMLTGLRSNVKLFTKTVTFHNHGLYQLIDLNFVDIDEMIFTTFNGYPSLAISRINLPKSIFDDLCTALRDQAPSYNTVVRWSKLCCEGRKEVEDEPRPGRPVTETTSDNIEKVRHLIDNDPYLTIDEIQV</sequence>
<protein>
    <recommendedName>
        <fullName evidence="6">NAD(P)(+)--arginine ADP-ribosyltransferase</fullName>
        <ecNumber evidence="6">2.4.2.31</ecNumber>
    </recommendedName>
    <alternativeName>
        <fullName evidence="6">Mono(ADP-ribosyl)transferase</fullName>
    </alternativeName>
</protein>
<evidence type="ECO:0000256" key="6">
    <source>
        <dbReference type="RuleBase" id="RU361228"/>
    </source>
</evidence>
<keyword evidence="2 6" id="KW-0328">Glycosyltransferase</keyword>
<accession>A0A821F3G7</accession>
<gene>
    <name evidence="7" type="ORF">TSG867_LOCUS30404</name>
</gene>
<keyword evidence="4" id="KW-0548">Nucleotidyltransferase</keyword>